<keyword evidence="10" id="KW-0807">Transducer</keyword>
<dbReference type="Proteomes" id="UP000031443">
    <property type="component" value="Unassembled WGS sequence"/>
</dbReference>
<dbReference type="FunFam" id="1.10.1220.70:FF:000001">
    <property type="entry name" value="Olfactory receptor"/>
    <property type="match status" value="1"/>
</dbReference>
<organism evidence="12 13">
    <name type="scientific">Chelonia mydas</name>
    <name type="common">Green sea-turtle</name>
    <name type="synonym">Chelonia agassizi</name>
    <dbReference type="NCBI Taxonomy" id="8469"/>
    <lineage>
        <taxon>Eukaryota</taxon>
        <taxon>Metazoa</taxon>
        <taxon>Chordata</taxon>
        <taxon>Craniata</taxon>
        <taxon>Vertebrata</taxon>
        <taxon>Euteleostomi</taxon>
        <taxon>Archelosauria</taxon>
        <taxon>Testudinata</taxon>
        <taxon>Testudines</taxon>
        <taxon>Cryptodira</taxon>
        <taxon>Durocryptodira</taxon>
        <taxon>Americhelydia</taxon>
        <taxon>Chelonioidea</taxon>
        <taxon>Cheloniidae</taxon>
        <taxon>Chelonia</taxon>
    </lineage>
</organism>
<keyword evidence="8 11" id="KW-0472">Membrane</keyword>
<dbReference type="EMBL" id="KB598769">
    <property type="protein sequence ID" value="EMP24662.1"/>
    <property type="molecule type" value="Genomic_DNA"/>
</dbReference>
<dbReference type="STRING" id="8469.M7B8U1"/>
<dbReference type="Gene3D" id="1.20.1070.10">
    <property type="entry name" value="Rhodopsin 7-helix transmembrane proteins"/>
    <property type="match status" value="1"/>
</dbReference>
<evidence type="ECO:0000313" key="13">
    <source>
        <dbReference type="Proteomes" id="UP000031443"/>
    </source>
</evidence>
<dbReference type="SUPFAM" id="SSF81321">
    <property type="entry name" value="Family A G protein-coupled receptor-like"/>
    <property type="match status" value="1"/>
</dbReference>
<dbReference type="eggNOG" id="ENOG502RF13">
    <property type="taxonomic scope" value="Eukaryota"/>
</dbReference>
<dbReference type="GO" id="GO:0004984">
    <property type="term" value="F:olfactory receptor activity"/>
    <property type="evidence" value="ECO:0007669"/>
    <property type="project" value="InterPro"/>
</dbReference>
<dbReference type="PRINTS" id="PR00245">
    <property type="entry name" value="OLFACTORYR"/>
</dbReference>
<dbReference type="InterPro" id="IPR000725">
    <property type="entry name" value="Olfact_rcpt"/>
</dbReference>
<feature type="transmembrane region" description="Helical" evidence="11">
    <location>
        <begin position="89"/>
        <end position="111"/>
    </location>
</feature>
<evidence type="ECO:0000256" key="7">
    <source>
        <dbReference type="ARBA" id="ARBA00023040"/>
    </source>
</evidence>
<keyword evidence="5 11" id="KW-0812">Transmembrane</keyword>
<proteinExistence type="inferred from homology"/>
<comment type="similarity">
    <text evidence="3">Belongs to the G-protein coupled receptor 1 family.</text>
</comment>
<dbReference type="AlphaFoldDB" id="M7B8U1"/>
<evidence type="ECO:0000256" key="9">
    <source>
        <dbReference type="ARBA" id="ARBA00023170"/>
    </source>
</evidence>
<keyword evidence="4" id="KW-1003">Cell membrane</keyword>
<dbReference type="GO" id="GO:0005886">
    <property type="term" value="C:plasma membrane"/>
    <property type="evidence" value="ECO:0007669"/>
    <property type="project" value="UniProtKB-SubCell"/>
</dbReference>
<gene>
    <name evidence="12" type="ORF">UY3_18275</name>
</gene>
<dbReference type="PANTHER" id="PTHR48018">
    <property type="entry name" value="OLFACTORY RECEPTOR"/>
    <property type="match status" value="1"/>
</dbReference>
<keyword evidence="7" id="KW-0297">G-protein coupled receptor</keyword>
<dbReference type="Pfam" id="PF13853">
    <property type="entry name" value="7tm_4"/>
    <property type="match status" value="1"/>
</dbReference>
<evidence type="ECO:0000313" key="12">
    <source>
        <dbReference type="EMBL" id="EMP24662.1"/>
    </source>
</evidence>
<feature type="transmembrane region" description="Helical" evidence="11">
    <location>
        <begin position="59"/>
        <end position="77"/>
    </location>
</feature>
<evidence type="ECO:0000256" key="3">
    <source>
        <dbReference type="ARBA" id="ARBA00010663"/>
    </source>
</evidence>
<evidence type="ECO:0000256" key="10">
    <source>
        <dbReference type="ARBA" id="ARBA00023224"/>
    </source>
</evidence>
<keyword evidence="9" id="KW-0675">Receptor</keyword>
<keyword evidence="13" id="KW-1185">Reference proteome</keyword>
<evidence type="ECO:0000256" key="1">
    <source>
        <dbReference type="ARBA" id="ARBA00002936"/>
    </source>
</evidence>
<evidence type="ECO:0000256" key="11">
    <source>
        <dbReference type="SAM" id="Phobius"/>
    </source>
</evidence>
<keyword evidence="6 11" id="KW-1133">Transmembrane helix</keyword>
<evidence type="ECO:0000256" key="4">
    <source>
        <dbReference type="ARBA" id="ARBA00022475"/>
    </source>
</evidence>
<evidence type="ECO:0000256" key="6">
    <source>
        <dbReference type="ARBA" id="ARBA00022989"/>
    </source>
</evidence>
<name>M7B8U1_CHEMY</name>
<comment type="function">
    <text evidence="1">Odorant receptor.</text>
</comment>
<evidence type="ECO:0000256" key="8">
    <source>
        <dbReference type="ARBA" id="ARBA00023136"/>
    </source>
</evidence>
<protein>
    <submittedName>
        <fullName evidence="12">Uncharacterized protein</fullName>
    </submittedName>
</protein>
<evidence type="ECO:0000256" key="2">
    <source>
        <dbReference type="ARBA" id="ARBA00004651"/>
    </source>
</evidence>
<sequence length="154" mass="17193">MAGVVNATMLTSCTFQVSICGPSVINHYFCDVLLLLRLSCTDTHTNEMLLSTFAGSKQLTTMLTILFSYLYITAAILRIRSSEGRHKAFSTCASHLTAVAIFYGTMFFIYLRPSSISSVEQDQVISMLNPLIYSLRNKEVKDALGRGIERRKFS</sequence>
<dbReference type="GO" id="GO:0004930">
    <property type="term" value="F:G protein-coupled receptor activity"/>
    <property type="evidence" value="ECO:0007669"/>
    <property type="project" value="UniProtKB-KW"/>
</dbReference>
<comment type="subcellular location">
    <subcellularLocation>
        <location evidence="2">Cell membrane</location>
        <topology evidence="2">Multi-pass membrane protein</topology>
    </subcellularLocation>
</comment>
<evidence type="ECO:0000256" key="5">
    <source>
        <dbReference type="ARBA" id="ARBA00022692"/>
    </source>
</evidence>
<reference evidence="13" key="1">
    <citation type="journal article" date="2013" name="Nat. Genet.">
        <title>The draft genomes of soft-shell turtle and green sea turtle yield insights into the development and evolution of the turtle-specific body plan.</title>
        <authorList>
            <person name="Wang Z."/>
            <person name="Pascual-Anaya J."/>
            <person name="Zadissa A."/>
            <person name="Li W."/>
            <person name="Niimura Y."/>
            <person name="Huang Z."/>
            <person name="Li C."/>
            <person name="White S."/>
            <person name="Xiong Z."/>
            <person name="Fang D."/>
            <person name="Wang B."/>
            <person name="Ming Y."/>
            <person name="Chen Y."/>
            <person name="Zheng Y."/>
            <person name="Kuraku S."/>
            <person name="Pignatelli M."/>
            <person name="Herrero J."/>
            <person name="Beal K."/>
            <person name="Nozawa M."/>
            <person name="Li Q."/>
            <person name="Wang J."/>
            <person name="Zhang H."/>
            <person name="Yu L."/>
            <person name="Shigenobu S."/>
            <person name="Wang J."/>
            <person name="Liu J."/>
            <person name="Flicek P."/>
            <person name="Searle S."/>
            <person name="Wang J."/>
            <person name="Kuratani S."/>
            <person name="Yin Y."/>
            <person name="Aken B."/>
            <person name="Zhang G."/>
            <person name="Irie N."/>
        </authorList>
    </citation>
    <scope>NUCLEOTIDE SEQUENCE [LARGE SCALE GENOMIC DNA]</scope>
</reference>
<accession>M7B8U1</accession>